<dbReference type="EMBL" id="JANBQB010001363">
    <property type="protein sequence ID" value="KAJ1971472.1"/>
    <property type="molecule type" value="Genomic_DNA"/>
</dbReference>
<evidence type="ECO:0000313" key="3">
    <source>
        <dbReference type="Proteomes" id="UP001151582"/>
    </source>
</evidence>
<dbReference type="Proteomes" id="UP001151582">
    <property type="component" value="Unassembled WGS sequence"/>
</dbReference>
<protein>
    <recommendedName>
        <fullName evidence="1">Glycosyl transferase family 25 domain-containing protein</fullName>
    </recommendedName>
</protein>
<keyword evidence="3" id="KW-1185">Reference proteome</keyword>
<evidence type="ECO:0000313" key="2">
    <source>
        <dbReference type="EMBL" id="KAJ1971472.1"/>
    </source>
</evidence>
<evidence type="ECO:0000259" key="1">
    <source>
        <dbReference type="Pfam" id="PF01755"/>
    </source>
</evidence>
<reference evidence="2" key="1">
    <citation type="submission" date="2022-07" db="EMBL/GenBank/DDBJ databases">
        <title>Phylogenomic reconstructions and comparative analyses of Kickxellomycotina fungi.</title>
        <authorList>
            <person name="Reynolds N.K."/>
            <person name="Stajich J.E."/>
            <person name="Barry K."/>
            <person name="Grigoriev I.V."/>
            <person name="Crous P."/>
            <person name="Smith M.E."/>
        </authorList>
    </citation>
    <scope>NUCLEOTIDE SEQUENCE</scope>
    <source>
        <strain evidence="2">RSA 567</strain>
    </source>
</reference>
<sequence length="300" mass="34022">MDGLYEPTHRPRKRRLVLTVLAFFFLVFLVSLLVSSALTRHYFKDCMPQTADIRKQAARTNNTVAPFVAQTTLGFDKIYMVNLDSRTDRLTQILELTSFLHIKVDRWRATDAKDTPDPQGKPSGHRACWDSHRRIYQEVADSPNLKHALILEDDIDIEYDIHKQVAESMKALNSADPDWDMFYIGHCSGIERKKKAVNKEADIYPSFSPACTHGYAVSKSGAKKLVDNLKTFDFPLDMAIISLIESGTLRSYSRGHALFSQFHEIGDWSNINFNGKLGTTGDPLLISAREQLNAFYATMV</sequence>
<accession>A0A9W8E5W4</accession>
<feature type="domain" description="Glycosyl transferase family 25" evidence="1">
    <location>
        <begin position="76"/>
        <end position="239"/>
    </location>
</feature>
<dbReference type="AlphaFoldDB" id="A0A9W8E5W4"/>
<comment type="caution">
    <text evidence="2">The sequence shown here is derived from an EMBL/GenBank/DDBJ whole genome shotgun (WGS) entry which is preliminary data.</text>
</comment>
<name>A0A9W8E5W4_9FUNG</name>
<proteinExistence type="predicted"/>
<gene>
    <name evidence="2" type="ORF">H4R34_005733</name>
</gene>
<dbReference type="Pfam" id="PF01755">
    <property type="entry name" value="Glyco_transf_25"/>
    <property type="match status" value="1"/>
</dbReference>
<organism evidence="2 3">
    <name type="scientific">Dimargaris verticillata</name>
    <dbReference type="NCBI Taxonomy" id="2761393"/>
    <lineage>
        <taxon>Eukaryota</taxon>
        <taxon>Fungi</taxon>
        <taxon>Fungi incertae sedis</taxon>
        <taxon>Zoopagomycota</taxon>
        <taxon>Kickxellomycotina</taxon>
        <taxon>Dimargaritomycetes</taxon>
        <taxon>Dimargaritales</taxon>
        <taxon>Dimargaritaceae</taxon>
        <taxon>Dimargaris</taxon>
    </lineage>
</organism>
<dbReference type="InterPro" id="IPR002654">
    <property type="entry name" value="Glyco_trans_25"/>
</dbReference>
<dbReference type="OrthoDB" id="47375at2759"/>
<dbReference type="CDD" id="cd06532">
    <property type="entry name" value="Glyco_transf_25"/>
    <property type="match status" value="1"/>
</dbReference>